<keyword evidence="4" id="KW-1185">Reference proteome</keyword>
<gene>
    <name evidence="3" type="ORF">HPP92_019974</name>
    <name evidence="2" type="ORF">HPP92_020406</name>
</gene>
<dbReference type="EMBL" id="JADCNM010000010">
    <property type="protein sequence ID" value="KAG0465810.1"/>
    <property type="molecule type" value="Genomic_DNA"/>
</dbReference>
<organism evidence="3 5">
    <name type="scientific">Vanilla planifolia</name>
    <name type="common">Vanilla</name>
    <dbReference type="NCBI Taxonomy" id="51239"/>
    <lineage>
        <taxon>Eukaryota</taxon>
        <taxon>Viridiplantae</taxon>
        <taxon>Streptophyta</taxon>
        <taxon>Embryophyta</taxon>
        <taxon>Tracheophyta</taxon>
        <taxon>Spermatophyta</taxon>
        <taxon>Magnoliopsida</taxon>
        <taxon>Liliopsida</taxon>
        <taxon>Asparagales</taxon>
        <taxon>Orchidaceae</taxon>
        <taxon>Vanilloideae</taxon>
        <taxon>Vanilleae</taxon>
        <taxon>Vanilla</taxon>
    </lineage>
</organism>
<dbReference type="Proteomes" id="UP000636800">
    <property type="component" value="Chromosome 10"/>
</dbReference>
<comment type="caution">
    <text evidence="3">The sequence shown here is derived from an EMBL/GenBank/DDBJ whole genome shotgun (WGS) entry which is preliminary data.</text>
</comment>
<dbReference type="Proteomes" id="UP000639772">
    <property type="component" value="Chromosome 10"/>
</dbReference>
<dbReference type="EMBL" id="JADCNL010000010">
    <property type="protein sequence ID" value="KAG0464337.1"/>
    <property type="molecule type" value="Genomic_DNA"/>
</dbReference>
<protein>
    <submittedName>
        <fullName evidence="3">Uncharacterized protein</fullName>
    </submittedName>
</protein>
<feature type="region of interest" description="Disordered" evidence="1">
    <location>
        <begin position="1"/>
        <end position="50"/>
    </location>
</feature>
<evidence type="ECO:0000313" key="5">
    <source>
        <dbReference type="Proteomes" id="UP000639772"/>
    </source>
</evidence>
<evidence type="ECO:0000313" key="4">
    <source>
        <dbReference type="Proteomes" id="UP000636800"/>
    </source>
</evidence>
<proteinExistence type="predicted"/>
<accession>A0A835Q7S3</accession>
<sequence length="50" mass="5423">MAPKGFYHRSTGPASGPRPLTCHAARCQGPTGSHQSKKRPLYVSLQSSRE</sequence>
<dbReference type="AlphaFoldDB" id="A0A835Q7S3"/>
<evidence type="ECO:0000313" key="2">
    <source>
        <dbReference type="EMBL" id="KAG0464337.1"/>
    </source>
</evidence>
<name>A0A835Q7S3_VANPL</name>
<evidence type="ECO:0000256" key="1">
    <source>
        <dbReference type="SAM" id="MobiDB-lite"/>
    </source>
</evidence>
<reference evidence="4 5" key="1">
    <citation type="journal article" date="2020" name="Nat. Food">
        <title>A phased Vanilla planifolia genome enables genetic improvement of flavour and production.</title>
        <authorList>
            <person name="Hasing T."/>
            <person name="Tang H."/>
            <person name="Brym M."/>
            <person name="Khazi F."/>
            <person name="Huang T."/>
            <person name="Chambers A.H."/>
        </authorList>
    </citation>
    <scope>NUCLEOTIDE SEQUENCE [LARGE SCALE GENOMIC DNA]</scope>
    <source>
        <tissue evidence="3">Leaf</tissue>
    </source>
</reference>
<evidence type="ECO:0000313" key="3">
    <source>
        <dbReference type="EMBL" id="KAG0465810.1"/>
    </source>
</evidence>